<dbReference type="EMBL" id="JAHRIN010042151">
    <property type="protein sequence ID" value="MEQ2205575.1"/>
    <property type="molecule type" value="Genomic_DNA"/>
</dbReference>
<dbReference type="InterPro" id="IPR036872">
    <property type="entry name" value="CH_dom_sf"/>
</dbReference>
<dbReference type="PANTHER" id="PTHR45818:SF1">
    <property type="entry name" value="GUANINE NUCLEOTIDE EXCHANGE FACTOR VAV3"/>
    <property type="match status" value="1"/>
</dbReference>
<gene>
    <name evidence="1" type="ORF">XENOCAPTIV_003997</name>
</gene>
<dbReference type="PANTHER" id="PTHR45818">
    <property type="entry name" value="PROTEIN VAV"/>
    <property type="match status" value="1"/>
</dbReference>
<comment type="caution">
    <text evidence="1">The sequence shown here is derived from an EMBL/GenBank/DDBJ whole genome shotgun (WGS) entry which is preliminary data.</text>
</comment>
<reference evidence="1 2" key="1">
    <citation type="submission" date="2021-06" db="EMBL/GenBank/DDBJ databases">
        <authorList>
            <person name="Palmer J.M."/>
        </authorList>
    </citation>
    <scope>NUCLEOTIDE SEQUENCE [LARGE SCALE GENOMIC DNA]</scope>
    <source>
        <strain evidence="1 2">XC_2019</strain>
        <tissue evidence="1">Muscle</tissue>
    </source>
</reference>
<name>A0ABV0RBP8_9TELE</name>
<dbReference type="SUPFAM" id="SSF47576">
    <property type="entry name" value="Calponin-homology domain, CH-domain"/>
    <property type="match status" value="1"/>
</dbReference>
<dbReference type="Gene3D" id="1.10.418.10">
    <property type="entry name" value="Calponin-like domain"/>
    <property type="match status" value="1"/>
</dbReference>
<protein>
    <submittedName>
        <fullName evidence="1">Uncharacterized protein</fullName>
    </submittedName>
</protein>
<proteinExistence type="predicted"/>
<organism evidence="1 2">
    <name type="scientific">Xenoophorus captivus</name>
    <dbReference type="NCBI Taxonomy" id="1517983"/>
    <lineage>
        <taxon>Eukaryota</taxon>
        <taxon>Metazoa</taxon>
        <taxon>Chordata</taxon>
        <taxon>Craniata</taxon>
        <taxon>Vertebrata</taxon>
        <taxon>Euteleostomi</taxon>
        <taxon>Actinopterygii</taxon>
        <taxon>Neopterygii</taxon>
        <taxon>Teleostei</taxon>
        <taxon>Neoteleostei</taxon>
        <taxon>Acanthomorphata</taxon>
        <taxon>Ovalentaria</taxon>
        <taxon>Atherinomorphae</taxon>
        <taxon>Cyprinodontiformes</taxon>
        <taxon>Goodeidae</taxon>
        <taxon>Xenoophorus</taxon>
    </lineage>
</organism>
<accession>A0ABV0RBP8</accession>
<keyword evidence="2" id="KW-1185">Reference proteome</keyword>
<evidence type="ECO:0000313" key="2">
    <source>
        <dbReference type="Proteomes" id="UP001434883"/>
    </source>
</evidence>
<evidence type="ECO:0000313" key="1">
    <source>
        <dbReference type="EMBL" id="MEQ2205575.1"/>
    </source>
</evidence>
<dbReference type="Proteomes" id="UP001434883">
    <property type="component" value="Unassembled WGS sequence"/>
</dbReference>
<sequence>MQSVTTVYVWIEKLLTAALYVIFKISEMTSVFSQRGNGIVFIDVSRTSVTLHLPFPGYTLGKSSYMTWSSAVHLDCDMSPSGYEVGPDLIGIIIFVVQTQFLCLKNIRTFLVACSNSFGMKKSELFDAFDLFDVRNFGKILKEWSLSFPMMSNLWKSKKNRRRCDHLNVCTRQTTFLRNQP</sequence>